<dbReference type="EMBL" id="SJTG01000002">
    <property type="protein sequence ID" value="TCI10446.1"/>
    <property type="molecule type" value="Genomic_DNA"/>
</dbReference>
<reference evidence="6 7" key="1">
    <citation type="submission" date="2019-02" db="EMBL/GenBank/DDBJ databases">
        <title>Dyella amyloliquefaciens sp. nov., isolated from forest soil.</title>
        <authorList>
            <person name="Gao Z.-H."/>
            <person name="Qiu L.-H."/>
        </authorList>
    </citation>
    <scope>NUCLEOTIDE SEQUENCE [LARGE SCALE GENOMIC DNA]</scope>
    <source>
        <strain evidence="6 7">KACC 12747</strain>
    </source>
</reference>
<dbReference type="SUPFAM" id="SSF52777">
    <property type="entry name" value="CoA-dependent acyltransferases"/>
    <property type="match status" value="4"/>
</dbReference>
<evidence type="ECO:0000256" key="2">
    <source>
        <dbReference type="ARBA" id="ARBA00022450"/>
    </source>
</evidence>
<dbReference type="Pfam" id="PF13193">
    <property type="entry name" value="AMP-binding_C"/>
    <property type="match status" value="2"/>
</dbReference>
<dbReference type="Pfam" id="PF00501">
    <property type="entry name" value="AMP-binding"/>
    <property type="match status" value="2"/>
</dbReference>
<dbReference type="GO" id="GO:0003824">
    <property type="term" value="F:catalytic activity"/>
    <property type="evidence" value="ECO:0007669"/>
    <property type="project" value="InterPro"/>
</dbReference>
<dbReference type="GO" id="GO:0043041">
    <property type="term" value="P:amino acid activation for nonribosomal peptide biosynthetic process"/>
    <property type="evidence" value="ECO:0007669"/>
    <property type="project" value="TreeGrafter"/>
</dbReference>
<dbReference type="GO" id="GO:0031177">
    <property type="term" value="F:phosphopantetheine binding"/>
    <property type="evidence" value="ECO:0007669"/>
    <property type="project" value="InterPro"/>
</dbReference>
<feature type="domain" description="Carrier" evidence="5">
    <location>
        <begin position="2048"/>
        <end position="2132"/>
    </location>
</feature>
<dbReference type="InterPro" id="IPR010071">
    <property type="entry name" value="AA_adenyl_dom"/>
</dbReference>
<organism evidence="6 7">
    <name type="scientific">Dyella soli</name>
    <dbReference type="NCBI Taxonomy" id="522319"/>
    <lineage>
        <taxon>Bacteria</taxon>
        <taxon>Pseudomonadati</taxon>
        <taxon>Pseudomonadota</taxon>
        <taxon>Gammaproteobacteria</taxon>
        <taxon>Lysobacterales</taxon>
        <taxon>Rhodanobacteraceae</taxon>
        <taxon>Dyella</taxon>
    </lineage>
</organism>
<evidence type="ECO:0000313" key="6">
    <source>
        <dbReference type="EMBL" id="TCI10446.1"/>
    </source>
</evidence>
<dbReference type="InterPro" id="IPR009081">
    <property type="entry name" value="PP-bd_ACP"/>
</dbReference>
<dbReference type="SUPFAM" id="SSF56801">
    <property type="entry name" value="Acetyl-CoA synthetase-like"/>
    <property type="match status" value="2"/>
</dbReference>
<dbReference type="InterPro" id="IPR045851">
    <property type="entry name" value="AMP-bd_C_sf"/>
</dbReference>
<protein>
    <submittedName>
        <fullName evidence="6">Amino acid adenylation domain-containing protein</fullName>
    </submittedName>
</protein>
<dbReference type="Gene3D" id="3.40.50.1820">
    <property type="entry name" value="alpha/beta hydrolase"/>
    <property type="match status" value="1"/>
</dbReference>
<dbReference type="InterPro" id="IPR036736">
    <property type="entry name" value="ACP-like_sf"/>
</dbReference>
<dbReference type="SMART" id="SM00823">
    <property type="entry name" value="PKS_PP"/>
    <property type="match status" value="2"/>
</dbReference>
<dbReference type="PANTHER" id="PTHR45527">
    <property type="entry name" value="NONRIBOSOMAL PEPTIDE SYNTHETASE"/>
    <property type="match status" value="1"/>
</dbReference>
<dbReference type="Gene3D" id="3.40.50.980">
    <property type="match status" value="2"/>
</dbReference>
<dbReference type="FunFam" id="3.30.300.30:FF:000010">
    <property type="entry name" value="Enterobactin synthetase component F"/>
    <property type="match status" value="1"/>
</dbReference>
<dbReference type="InterPro" id="IPR020845">
    <property type="entry name" value="AMP-binding_CS"/>
</dbReference>
<dbReference type="Pfam" id="PF00550">
    <property type="entry name" value="PP-binding"/>
    <property type="match status" value="2"/>
</dbReference>
<dbReference type="RefSeq" id="WP_131408470.1">
    <property type="nucleotide sequence ID" value="NZ_SJTG01000002.1"/>
</dbReference>
<proteinExistence type="predicted"/>
<evidence type="ECO:0000256" key="3">
    <source>
        <dbReference type="ARBA" id="ARBA00022553"/>
    </source>
</evidence>
<gene>
    <name evidence="6" type="ORF">EZM97_16335</name>
</gene>
<dbReference type="Gene3D" id="3.30.559.30">
    <property type="entry name" value="Nonribosomal peptide synthetase, condensation domain"/>
    <property type="match status" value="2"/>
</dbReference>
<dbReference type="PROSITE" id="PS00455">
    <property type="entry name" value="AMP_BINDING"/>
    <property type="match status" value="1"/>
</dbReference>
<dbReference type="Gene3D" id="3.40.50.12780">
    <property type="entry name" value="N-terminal domain of ligase-like"/>
    <property type="match status" value="1"/>
</dbReference>
<evidence type="ECO:0000256" key="1">
    <source>
        <dbReference type="ARBA" id="ARBA00001957"/>
    </source>
</evidence>
<dbReference type="PROSITE" id="PS50075">
    <property type="entry name" value="CARRIER"/>
    <property type="match status" value="2"/>
</dbReference>
<dbReference type="GO" id="GO:0044550">
    <property type="term" value="P:secondary metabolite biosynthetic process"/>
    <property type="evidence" value="ECO:0007669"/>
    <property type="project" value="UniProtKB-ARBA"/>
</dbReference>
<dbReference type="CDD" id="cd19531">
    <property type="entry name" value="LCL_NRPS-like"/>
    <property type="match status" value="2"/>
</dbReference>
<dbReference type="Proteomes" id="UP000291822">
    <property type="component" value="Unassembled WGS sequence"/>
</dbReference>
<dbReference type="Gene3D" id="1.10.1200.10">
    <property type="entry name" value="ACP-like"/>
    <property type="match status" value="1"/>
</dbReference>
<dbReference type="GO" id="GO:0005737">
    <property type="term" value="C:cytoplasm"/>
    <property type="evidence" value="ECO:0007669"/>
    <property type="project" value="TreeGrafter"/>
</dbReference>
<evidence type="ECO:0000259" key="5">
    <source>
        <dbReference type="PROSITE" id="PS50075"/>
    </source>
</evidence>
<feature type="domain" description="Carrier" evidence="5">
    <location>
        <begin position="994"/>
        <end position="1069"/>
    </location>
</feature>
<dbReference type="NCBIfam" id="TIGR01733">
    <property type="entry name" value="AA-adenyl-dom"/>
    <property type="match status" value="1"/>
</dbReference>
<keyword evidence="2" id="KW-0596">Phosphopantetheine</keyword>
<keyword evidence="3" id="KW-0597">Phosphoprotein</keyword>
<accession>A0A4R0YNS7</accession>
<dbReference type="Gene3D" id="2.30.38.10">
    <property type="entry name" value="Luciferase, Domain 3"/>
    <property type="match status" value="1"/>
</dbReference>
<name>A0A4R0YNS7_9GAMM</name>
<dbReference type="InterPro" id="IPR029058">
    <property type="entry name" value="AB_hydrolase_fold"/>
</dbReference>
<dbReference type="InterPro" id="IPR020806">
    <property type="entry name" value="PKS_PP-bd"/>
</dbReference>
<evidence type="ECO:0000256" key="4">
    <source>
        <dbReference type="SAM" id="MobiDB-lite"/>
    </source>
</evidence>
<dbReference type="FunFam" id="3.40.50.980:FF:000001">
    <property type="entry name" value="Non-ribosomal peptide synthetase"/>
    <property type="match status" value="1"/>
</dbReference>
<dbReference type="InterPro" id="IPR042099">
    <property type="entry name" value="ANL_N_sf"/>
</dbReference>
<dbReference type="InterPro" id="IPR023213">
    <property type="entry name" value="CAT-like_dom_sf"/>
</dbReference>
<dbReference type="PANTHER" id="PTHR45527:SF1">
    <property type="entry name" value="FATTY ACID SYNTHASE"/>
    <property type="match status" value="1"/>
</dbReference>
<dbReference type="PROSITE" id="PS00012">
    <property type="entry name" value="PHOSPHOPANTETHEINE"/>
    <property type="match status" value="2"/>
</dbReference>
<dbReference type="InterPro" id="IPR025110">
    <property type="entry name" value="AMP-bd_C"/>
</dbReference>
<dbReference type="InterPro" id="IPR000873">
    <property type="entry name" value="AMP-dep_synth/lig_dom"/>
</dbReference>
<dbReference type="InterPro" id="IPR006162">
    <property type="entry name" value="Ppantetheine_attach_site"/>
</dbReference>
<dbReference type="FunFam" id="3.40.50.12780:FF:000012">
    <property type="entry name" value="Non-ribosomal peptide synthetase"/>
    <property type="match status" value="1"/>
</dbReference>
<dbReference type="Gene3D" id="3.30.300.30">
    <property type="match status" value="2"/>
</dbReference>
<feature type="region of interest" description="Disordered" evidence="4">
    <location>
        <begin position="975"/>
        <end position="998"/>
    </location>
</feature>
<dbReference type="Pfam" id="PF00668">
    <property type="entry name" value="Condensation"/>
    <property type="match status" value="2"/>
</dbReference>
<comment type="caution">
    <text evidence="6">The sequence shown here is derived from an EMBL/GenBank/DDBJ whole genome shotgun (WGS) entry which is preliminary data.</text>
</comment>
<dbReference type="Gene3D" id="3.30.559.10">
    <property type="entry name" value="Chloramphenicol acetyltransferase-like domain"/>
    <property type="match status" value="2"/>
</dbReference>
<evidence type="ECO:0000313" key="7">
    <source>
        <dbReference type="Proteomes" id="UP000291822"/>
    </source>
</evidence>
<sequence length="2145" mass="231116">MSPNDTTPLSTTAPVAVDYDPFEGSALERVVPATAPQREVWLASTLEPAASLAYNESISLRLQGELDVAALQTALQLLVDRHEALRATFSEDGEELYIAARQTLECPVRDLSWLGVQEREADIEATLRHAVTTPFDLENGPLVRAELLNLDPQDHLLVFTAHHIVCDGWSFGVIVRDLAALYAQQVGTGGVIAPATPFADYALAEAAHVQSDAGREAEAYWLKRFADATTSLDLPTDRPRPRQRSFTSLRADYTLDAATIADIKRMGAQRGASLYATLLSAFGLLLQRLSGQDDVVIGIPSAGQAAGGHDALVGHCVNVLPLRVAIDPSASFSDSLKQVRGDLLDAFDHQQYTLGSLLARLALPRDPARLPLVSVLFNLDQALDERTVSFPGLGFEFTGNPRAFENFELFVNAVQVNGGVRLECQYNSDLFDGATIRAWLDAYATLLRRAAATPESAGGALGLVSPQALQALHALQPLRTPYPAQQLAHEYFELQADRAPSRIAITTGTTPLTYAQLEARANRIARVLRARGVGHGSLVGLSLPRSADMVAALLAVLKSGAGYVPLDPGFPADRLAFMAQDASLAALIVDDGAATAFEFPAASMLSLTRDAAEIAAASPDRLPRDPLSAAPESVAYLIYTSGSTGKPKGVRVPHRATSNFISSMQQAPGITEDDRLVAVTTLSFDIAFLELMLPLSVGAAILIASYDDVRDGAALRQLVEGSDATMMQATPAGWRILLESGWPGRSGFKAIAGGEPLPLDLAETLLERCGELWNAYGPTETTVWSTLWQASQPRAGISIGRPIANTTVYILDEHGVACPLGMPGEIYIGGDGVTLGYLNRPELNAERFLPDPFSGDAQARMYRTGDRGRWLANGLLEHRGRLDFQVKIRGYRIELGEIETALADLPEVARAVVVAREDRPGDVRLVAYVVPAEGATLDEAALCPRLRQRLPDYMVPQHMMSLEAIPLLPNGKIDRKSLPAPPVQSVAADRERQAPQGDTEVRVAAAMEAVLALPELDARDNFFALGGHSLLAAQLTARLNREFGITLSFRTLFDAPTIASLAATIEQLQASGTATAAPPILRRPQQERAPLSLMQRRLWALEELQPGRVTYNAPSAHRLRGPLHEAAFEMAMHELMQRQPILRTAFRHDGGDVEQVVEDVDLKLFPAEDLSALPEQQRERVLMERLQELTDTPFELSRAPLFSARMFRLGADDHVFFFMPHHIIWDGWSFDILYAELSQLYKAFAEGRPSPLPPLPVTYGDFAAWHAQWLGSQPFKAQLAYWHERLARVGETRALPTDHPRRPGMSGVGRTEWIRVSREDTDAMHEVARKADATLNMALLALYYVLLSGMAGQKNLVVGTPVRARNQTEVESVMGYFNNLLPLHVTVDPGLSFLDFLRQVKDAAIESFGHPDVPLEYLQRELRTGHGNGAVLYQALFSFQDARQRVVDWGGLQHEQILLFQSGATEDLGLWFLENTRGMLGGVTYNADILQADTARLQRDRYLALMVRVCADPTLTIDALNASTADELQRLRQWDATTATAPVVPDDVVAQFEAQVDRAPQQPALAVGSWATPYGDLEARANRVAACLRQRGVGPGSVVGLCAEAGIGRLGAMLGTLKAGGTVVLLDPDDPPARMHDILKDAGVSVLVGNAELEAILGWPRASALWLDADTSELIAASAERGEATRSSPDGAAFVTYVPGPAGQPRGTAITHGALARLLYGLRDTLALTAGDRVLGMAPATTGMSVIERLLPLCAGAKFVLASTHNASDSESLASLIQASGTNVMFATAATWQTLVAADWPGDPQLKAICVGGMPTPELAATLAARCAGLWNLFGADDSAFVAAIGRIERPADAVHSGRPLPGTRAWILDAKLRPCPVGAIGEIHLGGDTLSMPFGQRATADQAPFVSLADAPPLFRTGVRGRWLADGQLQELGRVDRRVRINGYEADPSAVETRLLAQPGVAQAVAMTRTDAAGAIQISAYVVAAAGARLDRDALRRALGNALSAHDMPRHLVLLDALPLTAAGVVDVAALPQPGEHIDDLAALAVQPKTQGEKLLAELWRELLHVTQVRTSDNFFDIGGHSLLAVEMAARVQRETGVRLNLLDIANGTLGTLAAELPEGPAVAAPAERPAPLGQRLRSLFGRR</sequence>
<dbReference type="CDD" id="cd12116">
    <property type="entry name" value="A_NRPS_Ta1_like"/>
    <property type="match status" value="1"/>
</dbReference>
<dbReference type="InterPro" id="IPR001242">
    <property type="entry name" value="Condensation_dom"/>
</dbReference>
<dbReference type="SUPFAM" id="SSF47336">
    <property type="entry name" value="ACP-like"/>
    <property type="match status" value="2"/>
</dbReference>
<keyword evidence="7" id="KW-1185">Reference proteome</keyword>
<comment type="cofactor">
    <cofactor evidence="1">
        <name>pantetheine 4'-phosphate</name>
        <dbReference type="ChEBI" id="CHEBI:47942"/>
    </cofactor>
</comment>